<dbReference type="AlphaFoldDB" id="A0AAV0PBI1"/>
<reference evidence="1" key="1">
    <citation type="submission" date="2022-08" db="EMBL/GenBank/DDBJ databases">
        <authorList>
            <person name="Gutierrez-Valencia J."/>
        </authorList>
    </citation>
    <scope>NUCLEOTIDE SEQUENCE</scope>
</reference>
<gene>
    <name evidence="1" type="ORF">LITE_LOCUS37721</name>
</gene>
<protein>
    <submittedName>
        <fullName evidence="1">Uncharacterized protein</fullName>
    </submittedName>
</protein>
<name>A0AAV0PBI1_9ROSI</name>
<dbReference type="EMBL" id="CAMGYJ010000008">
    <property type="protein sequence ID" value="CAI0468198.1"/>
    <property type="molecule type" value="Genomic_DNA"/>
</dbReference>
<keyword evidence="2" id="KW-1185">Reference proteome</keyword>
<organism evidence="1 2">
    <name type="scientific">Linum tenue</name>
    <dbReference type="NCBI Taxonomy" id="586396"/>
    <lineage>
        <taxon>Eukaryota</taxon>
        <taxon>Viridiplantae</taxon>
        <taxon>Streptophyta</taxon>
        <taxon>Embryophyta</taxon>
        <taxon>Tracheophyta</taxon>
        <taxon>Spermatophyta</taxon>
        <taxon>Magnoliopsida</taxon>
        <taxon>eudicotyledons</taxon>
        <taxon>Gunneridae</taxon>
        <taxon>Pentapetalae</taxon>
        <taxon>rosids</taxon>
        <taxon>fabids</taxon>
        <taxon>Malpighiales</taxon>
        <taxon>Linaceae</taxon>
        <taxon>Linum</taxon>
    </lineage>
</organism>
<comment type="caution">
    <text evidence="1">The sequence shown here is derived from an EMBL/GenBank/DDBJ whole genome shotgun (WGS) entry which is preliminary data.</text>
</comment>
<evidence type="ECO:0000313" key="2">
    <source>
        <dbReference type="Proteomes" id="UP001154282"/>
    </source>
</evidence>
<evidence type="ECO:0000313" key="1">
    <source>
        <dbReference type="EMBL" id="CAI0468198.1"/>
    </source>
</evidence>
<accession>A0AAV0PBI1</accession>
<sequence length="82" mass="9349">QECVGRLELLAGPGTELFSDPRAHFQGFPSAHMTYQVRRKHNTFFPHPLFCTLSKETLPNKMGSSQQVQHQNYLANVTYITV</sequence>
<dbReference type="Proteomes" id="UP001154282">
    <property type="component" value="Unassembled WGS sequence"/>
</dbReference>
<proteinExistence type="predicted"/>
<feature type="non-terminal residue" evidence="1">
    <location>
        <position position="1"/>
    </location>
</feature>